<gene>
    <name evidence="1" type="ORF">EHS24_006251</name>
</gene>
<dbReference type="AlphaFoldDB" id="A0A427Y0X5"/>
<evidence type="ECO:0000313" key="1">
    <source>
        <dbReference type="EMBL" id="RSH84727.1"/>
    </source>
</evidence>
<dbReference type="EMBL" id="RSCE01000003">
    <property type="protein sequence ID" value="RSH84727.1"/>
    <property type="molecule type" value="Genomic_DNA"/>
</dbReference>
<organism evidence="1 2">
    <name type="scientific">Apiotrichum porosum</name>
    <dbReference type="NCBI Taxonomy" id="105984"/>
    <lineage>
        <taxon>Eukaryota</taxon>
        <taxon>Fungi</taxon>
        <taxon>Dikarya</taxon>
        <taxon>Basidiomycota</taxon>
        <taxon>Agaricomycotina</taxon>
        <taxon>Tremellomycetes</taxon>
        <taxon>Trichosporonales</taxon>
        <taxon>Trichosporonaceae</taxon>
        <taxon>Apiotrichum</taxon>
    </lineage>
</organism>
<dbReference type="Proteomes" id="UP000279236">
    <property type="component" value="Unassembled WGS sequence"/>
</dbReference>
<reference evidence="1 2" key="1">
    <citation type="submission" date="2018-11" db="EMBL/GenBank/DDBJ databases">
        <title>Genome sequence of Apiotrichum porosum DSM 27194.</title>
        <authorList>
            <person name="Aliyu H."/>
            <person name="Gorte O."/>
            <person name="Ochsenreither K."/>
        </authorList>
    </citation>
    <scope>NUCLEOTIDE SEQUENCE [LARGE SCALE GENOMIC DNA]</scope>
    <source>
        <strain evidence="1 2">DSM 27194</strain>
    </source>
</reference>
<sequence>MSLANNPALQFKMYHTYYEEGVSHGCVQFLRDIATAPRAQLFVRLRAKLDIGDVTGAYLILREFVSDDDVANIQSRATKKPLFLLPNSSIPVLESLPLYKSLRDAHDFLIRNDGLKLPVLALYDPLWRPGGRCQHLYPPLNTQHSNIFVIIFHLCLSYNKSQLFNNPLVMRAFYGFVHGPPPFGFPGDEAPQEFYRHVIELPPVLRGWVSNKVNDDRRGVLQDISTAWLEDNNHTVPPLAPGIDGPHLLEFEELPANQQTVVEAYVDELVESGITFQHIIAAAVIFHGTIYRIGEIRDKINQREGDGSLARHQQTSAFVGKLYKTCHGTEALHERLLGDVRFNFAKHAPSTLTWHALHKDGTHNEVGRALLEQAGNRRGCVVPGHDIRTSGWAYDPLGLDPSNPIMCGVHFTKATMLMRPRGLALSADITKVLLSTECDGQVNTLLTGGFCVTNILVCDPCARWWRTQMPIIEEEGLRALDRGEFVTEFTTRHCTPADCATASRSNCLVLGYYGYAIQEGLPCCRTCFEDGDVAVFSGPVEFLRDHPLASSPPAPCRRPPSRAKLTVSCARSVIIKYLNLKRTMLPIAIAAILLEDM</sequence>
<protein>
    <submittedName>
        <fullName evidence="1">Uncharacterized protein</fullName>
    </submittedName>
</protein>
<dbReference type="RefSeq" id="XP_028478175.1">
    <property type="nucleotide sequence ID" value="XM_028621723.1"/>
</dbReference>
<comment type="caution">
    <text evidence="1">The sequence shown here is derived from an EMBL/GenBank/DDBJ whole genome shotgun (WGS) entry which is preliminary data.</text>
</comment>
<proteinExistence type="predicted"/>
<name>A0A427Y0X5_9TREE</name>
<evidence type="ECO:0000313" key="2">
    <source>
        <dbReference type="Proteomes" id="UP000279236"/>
    </source>
</evidence>
<keyword evidence="2" id="KW-1185">Reference proteome</keyword>
<accession>A0A427Y0X5</accession>
<dbReference type="GeneID" id="39590794"/>